<name>A0A4Y7R8N8_COPMI</name>
<dbReference type="AlphaFoldDB" id="A0A4Y7R8N8"/>
<evidence type="ECO:0000313" key="2">
    <source>
        <dbReference type="EMBL" id="TEB05142.1"/>
    </source>
</evidence>
<comment type="caution">
    <text evidence="2">The sequence shown here is derived from an EMBL/GenBank/DDBJ whole genome shotgun (WGS) entry which is preliminary data.</text>
</comment>
<evidence type="ECO:0000256" key="1">
    <source>
        <dbReference type="SAM" id="MobiDB-lite"/>
    </source>
</evidence>
<organism evidence="2 3">
    <name type="scientific">Coprinellus micaceus</name>
    <name type="common">Glistening ink-cap mushroom</name>
    <name type="synonym">Coprinus micaceus</name>
    <dbReference type="NCBI Taxonomy" id="71717"/>
    <lineage>
        <taxon>Eukaryota</taxon>
        <taxon>Fungi</taxon>
        <taxon>Dikarya</taxon>
        <taxon>Basidiomycota</taxon>
        <taxon>Agaricomycotina</taxon>
        <taxon>Agaricomycetes</taxon>
        <taxon>Agaricomycetidae</taxon>
        <taxon>Agaricales</taxon>
        <taxon>Agaricineae</taxon>
        <taxon>Psathyrellaceae</taxon>
        <taxon>Coprinellus</taxon>
    </lineage>
</organism>
<evidence type="ECO:0000313" key="3">
    <source>
        <dbReference type="Proteomes" id="UP000298030"/>
    </source>
</evidence>
<protein>
    <submittedName>
        <fullName evidence="2">Uncharacterized protein</fullName>
    </submittedName>
</protein>
<gene>
    <name evidence="2" type="ORF">FA13DRAFT_1266639</name>
</gene>
<sequence>MGRNVPILTWWTEHVLRFFRSLPLPSLSSPLLSPLVLRTGREEKRQGCGSWPPSWLSLLFIRPAHLLPLVDERSVGQQLWEPHPGLPDDDNVKGRIAPPMFYRFSSSESTTTPPLKTEDVSLNPDHLACKLAEDALASYERDVGFGFASTRISTAVPAGSLTPPNCPATRGNRPGGWSGWQR</sequence>
<proteinExistence type="predicted"/>
<feature type="region of interest" description="Disordered" evidence="1">
    <location>
        <begin position="159"/>
        <end position="182"/>
    </location>
</feature>
<reference evidence="2 3" key="1">
    <citation type="journal article" date="2019" name="Nat. Ecol. Evol.">
        <title>Megaphylogeny resolves global patterns of mushroom evolution.</title>
        <authorList>
            <person name="Varga T."/>
            <person name="Krizsan K."/>
            <person name="Foldi C."/>
            <person name="Dima B."/>
            <person name="Sanchez-Garcia M."/>
            <person name="Sanchez-Ramirez S."/>
            <person name="Szollosi G.J."/>
            <person name="Szarkandi J.G."/>
            <person name="Papp V."/>
            <person name="Albert L."/>
            <person name="Andreopoulos W."/>
            <person name="Angelini C."/>
            <person name="Antonin V."/>
            <person name="Barry K.W."/>
            <person name="Bougher N.L."/>
            <person name="Buchanan P."/>
            <person name="Buyck B."/>
            <person name="Bense V."/>
            <person name="Catcheside P."/>
            <person name="Chovatia M."/>
            <person name="Cooper J."/>
            <person name="Damon W."/>
            <person name="Desjardin D."/>
            <person name="Finy P."/>
            <person name="Geml J."/>
            <person name="Haridas S."/>
            <person name="Hughes K."/>
            <person name="Justo A."/>
            <person name="Karasinski D."/>
            <person name="Kautmanova I."/>
            <person name="Kiss B."/>
            <person name="Kocsube S."/>
            <person name="Kotiranta H."/>
            <person name="LaButti K.M."/>
            <person name="Lechner B.E."/>
            <person name="Liimatainen K."/>
            <person name="Lipzen A."/>
            <person name="Lukacs Z."/>
            <person name="Mihaltcheva S."/>
            <person name="Morgado L.N."/>
            <person name="Niskanen T."/>
            <person name="Noordeloos M.E."/>
            <person name="Ohm R.A."/>
            <person name="Ortiz-Santana B."/>
            <person name="Ovrebo C."/>
            <person name="Racz N."/>
            <person name="Riley R."/>
            <person name="Savchenko A."/>
            <person name="Shiryaev A."/>
            <person name="Soop K."/>
            <person name="Spirin V."/>
            <person name="Szebenyi C."/>
            <person name="Tomsovsky M."/>
            <person name="Tulloss R.E."/>
            <person name="Uehling J."/>
            <person name="Grigoriev I.V."/>
            <person name="Vagvolgyi C."/>
            <person name="Papp T."/>
            <person name="Martin F.M."/>
            <person name="Miettinen O."/>
            <person name="Hibbett D.S."/>
            <person name="Nagy L.G."/>
        </authorList>
    </citation>
    <scope>NUCLEOTIDE SEQUENCE [LARGE SCALE GENOMIC DNA]</scope>
    <source>
        <strain evidence="2 3">FP101781</strain>
    </source>
</reference>
<dbReference type="Proteomes" id="UP000298030">
    <property type="component" value="Unassembled WGS sequence"/>
</dbReference>
<dbReference type="OrthoDB" id="2943086at2759"/>
<accession>A0A4Y7R8N8</accession>
<feature type="compositionally biased region" description="Gly residues" evidence="1">
    <location>
        <begin position="173"/>
        <end position="182"/>
    </location>
</feature>
<keyword evidence="3" id="KW-1185">Reference proteome</keyword>
<dbReference type="EMBL" id="QPFP01000607">
    <property type="protein sequence ID" value="TEB05142.1"/>
    <property type="molecule type" value="Genomic_DNA"/>
</dbReference>